<dbReference type="Pfam" id="PF14305">
    <property type="entry name" value="ATPgrasp_TupA"/>
    <property type="match status" value="1"/>
</dbReference>
<evidence type="ECO:0008006" key="3">
    <source>
        <dbReference type="Google" id="ProtNLM"/>
    </source>
</evidence>
<accession>A0AA42BR75</accession>
<evidence type="ECO:0000313" key="2">
    <source>
        <dbReference type="Proteomes" id="UP001156102"/>
    </source>
</evidence>
<gene>
    <name evidence="1" type="ORF">NK662_16490</name>
</gene>
<dbReference type="EMBL" id="JANCLT010000009">
    <property type="protein sequence ID" value="MCP8970121.1"/>
    <property type="molecule type" value="Genomic_DNA"/>
</dbReference>
<proteinExistence type="predicted"/>
<protein>
    <recommendedName>
        <fullName evidence="3">Glycosyl transferase</fullName>
    </recommendedName>
</protein>
<dbReference type="RefSeq" id="WP_254760038.1">
    <property type="nucleotide sequence ID" value="NZ_JANCLT010000009.1"/>
</dbReference>
<organism evidence="1 2">
    <name type="scientific">Ectobacillus ponti</name>
    <dbReference type="NCBI Taxonomy" id="2961894"/>
    <lineage>
        <taxon>Bacteria</taxon>
        <taxon>Bacillati</taxon>
        <taxon>Bacillota</taxon>
        <taxon>Bacilli</taxon>
        <taxon>Bacillales</taxon>
        <taxon>Bacillaceae</taxon>
        <taxon>Ectobacillus</taxon>
    </lineage>
</organism>
<dbReference type="InterPro" id="IPR029465">
    <property type="entry name" value="ATPgrasp_TupA"/>
</dbReference>
<evidence type="ECO:0000313" key="1">
    <source>
        <dbReference type="EMBL" id="MCP8970121.1"/>
    </source>
</evidence>
<reference evidence="1" key="1">
    <citation type="submission" date="2022-07" db="EMBL/GenBank/DDBJ databases">
        <authorList>
            <person name="Li W.-J."/>
            <person name="Deng Q.-Q."/>
        </authorList>
    </citation>
    <scope>NUCLEOTIDE SEQUENCE</scope>
    <source>
        <strain evidence="1">SYSU M60031</strain>
    </source>
</reference>
<sequence length="285" mass="33618">MKKRKRKKIKQTEASTITALKKKFKRIHGYDLDLKNPKSLNEKIQWIKLYGTADRFSVYVDKYLVRQFVEERIGGHYLIPLIGVFDDVNQIRMDSLPDSFVLKANHGSSWNILVKEKRNFNWEAKKKRVRSWLQTDFGKKTGEPNYNNIQPKIIIEEFIKDPTGDLKDYKIFCFHGEPKFIQVDGNRFTSHKRDLYDLNWDRIPVQWRYPNLKEPVSKPQRLNELLDIARQLSADFAFVRVDLYYTNEQIFFGELTFTPGSGLEAFSPGSYDEVFGQLLSLSRYV</sequence>
<dbReference type="AlphaFoldDB" id="A0AA42BR75"/>
<name>A0AA42BR75_9BACI</name>
<keyword evidence="2" id="KW-1185">Reference proteome</keyword>
<comment type="caution">
    <text evidence="1">The sequence shown here is derived from an EMBL/GenBank/DDBJ whole genome shotgun (WGS) entry which is preliminary data.</text>
</comment>
<dbReference type="Proteomes" id="UP001156102">
    <property type="component" value="Unassembled WGS sequence"/>
</dbReference>